<keyword evidence="1" id="KW-0808">Transferase</keyword>
<dbReference type="OrthoDB" id="8911154at2759"/>
<comment type="caution">
    <text evidence="3">Lacks conserved residue(s) required for the propagation of feature annotation.</text>
</comment>
<gene>
    <name evidence="6" type="ORF">MMEN_LOCUS6566</name>
</gene>
<feature type="domain" description="HECT" evidence="5">
    <location>
        <begin position="277"/>
        <end position="309"/>
    </location>
</feature>
<dbReference type="PROSITE" id="PS50237">
    <property type="entry name" value="HECT"/>
    <property type="match status" value="1"/>
</dbReference>
<dbReference type="SUPFAM" id="SSF56204">
    <property type="entry name" value="Hect, E3 ligase catalytic domain"/>
    <property type="match status" value="1"/>
</dbReference>
<dbReference type="EMBL" id="CAJRST010006003">
    <property type="protein sequence ID" value="CAG5894025.1"/>
    <property type="molecule type" value="Genomic_DNA"/>
</dbReference>
<dbReference type="Proteomes" id="UP000677803">
    <property type="component" value="Unassembled WGS sequence"/>
</dbReference>
<evidence type="ECO:0000256" key="4">
    <source>
        <dbReference type="SAM" id="MobiDB-lite"/>
    </source>
</evidence>
<keyword evidence="7" id="KW-1185">Reference proteome</keyword>
<comment type="caution">
    <text evidence="6">The sequence shown here is derived from an EMBL/GenBank/DDBJ whole genome shotgun (WGS) entry which is preliminary data.</text>
</comment>
<evidence type="ECO:0000313" key="6">
    <source>
        <dbReference type="EMBL" id="CAG5894025.1"/>
    </source>
</evidence>
<evidence type="ECO:0000256" key="2">
    <source>
        <dbReference type="ARBA" id="ARBA00022786"/>
    </source>
</evidence>
<dbReference type="AlphaFoldDB" id="A0A8S4AT67"/>
<name>A0A8S4AT67_9TELE</name>
<evidence type="ECO:0000259" key="5">
    <source>
        <dbReference type="PROSITE" id="PS50237"/>
    </source>
</evidence>
<organism evidence="6 7">
    <name type="scientific">Menidia menidia</name>
    <name type="common">Atlantic silverside</name>
    <dbReference type="NCBI Taxonomy" id="238744"/>
    <lineage>
        <taxon>Eukaryota</taxon>
        <taxon>Metazoa</taxon>
        <taxon>Chordata</taxon>
        <taxon>Craniata</taxon>
        <taxon>Vertebrata</taxon>
        <taxon>Euteleostomi</taxon>
        <taxon>Actinopterygii</taxon>
        <taxon>Neopterygii</taxon>
        <taxon>Teleostei</taxon>
        <taxon>Neoteleostei</taxon>
        <taxon>Acanthomorphata</taxon>
        <taxon>Ovalentaria</taxon>
        <taxon>Atherinomorphae</taxon>
        <taxon>Atheriniformes</taxon>
        <taxon>Atherinopsidae</taxon>
        <taxon>Menidiinae</taxon>
        <taxon>Menidia</taxon>
    </lineage>
</organism>
<sequence>MSKKRSGTKTTPIPFFLLDSPTERTPKPSDELMLLQAGLGIRTVNVPEDAGHNEIANILAETYPKMSDLEGAWMLHKAMGGSGQRKLNLLTPEEEGYKGASLVKSWGGKGCLYIMPIQNTLDISPLPFTAVEFQAMPKARCVSCQEYVPLQLLSLHVKTCLQCKGKVETHCDDDIIKLDDEVASGDQPSHLESKVACPLCSQLFTKDYIYVHASVCGESNTKEGDADISEDTDEHFSSASDILMSLEKKVDTSRSFNINVTREDLFQRGLKQWVRQKQASPKNLLKVSFIGENGIDQGALRKEFLTEMVCGIEARFFEGDGERGKNPKYSICDYQDKNFKTCGEIFATSLVQGGPAPNFLTRWCYHFLCHGEMDTDVGVLEVTDQDLKNLMKEVENAEGGERLIDLSDAIVACGYTGPINVDQKKAIIDAIALHALVRLIPILNQLREGLRLYGLDEVLALHTEMCQQLFVPGYLQEVNADFLLLALSPDFSEEGSVRRQREMRIINFLQDFLQNLEDREADSQEERSPDGENHVEVVQGTNVGGKRLSVRSFLQWVTGQAHVPLIESKREAFKISVSFEHDCNSRYGAHSLCYPIVNACAVSITFPTRHLATSQEFENNLIEAICGGFEFSRH</sequence>
<evidence type="ECO:0000256" key="3">
    <source>
        <dbReference type="PROSITE-ProRule" id="PRU00104"/>
    </source>
</evidence>
<dbReference type="GO" id="GO:0004842">
    <property type="term" value="F:ubiquitin-protein transferase activity"/>
    <property type="evidence" value="ECO:0007669"/>
    <property type="project" value="InterPro"/>
</dbReference>
<proteinExistence type="predicted"/>
<evidence type="ECO:0000256" key="1">
    <source>
        <dbReference type="ARBA" id="ARBA00022679"/>
    </source>
</evidence>
<protein>
    <submittedName>
        <fullName evidence="6">(Atlantic silverside) hypothetical protein</fullName>
    </submittedName>
</protein>
<dbReference type="InterPro" id="IPR035983">
    <property type="entry name" value="Hect_E3_ubiquitin_ligase"/>
</dbReference>
<accession>A0A8S4AT67</accession>
<feature type="region of interest" description="Disordered" evidence="4">
    <location>
        <begin position="1"/>
        <end position="24"/>
    </location>
</feature>
<dbReference type="Gene3D" id="3.90.1750.10">
    <property type="entry name" value="Hect, E3 ligase catalytic domains"/>
    <property type="match status" value="1"/>
</dbReference>
<dbReference type="InterPro" id="IPR000569">
    <property type="entry name" value="HECT_dom"/>
</dbReference>
<keyword evidence="2 3" id="KW-0833">Ubl conjugation pathway</keyword>
<evidence type="ECO:0000313" key="7">
    <source>
        <dbReference type="Proteomes" id="UP000677803"/>
    </source>
</evidence>
<reference evidence="6" key="1">
    <citation type="submission" date="2021-05" db="EMBL/GenBank/DDBJ databases">
        <authorList>
            <person name="Tigano A."/>
        </authorList>
    </citation>
    <scope>NUCLEOTIDE SEQUENCE</scope>
</reference>